<dbReference type="InterPro" id="IPR016040">
    <property type="entry name" value="NAD(P)-bd_dom"/>
</dbReference>
<sequence length="385" mass="40528">MITPDSAASTPAASTHAASTPEVATPEPRRVLVTGATGYIGSRLIPRLLRDGHHVRAAVTNLERARTAWWADDVELVRMDVLDSATVEAAVEGMDAVYYLIHALKGEDFTTTDRISAENMAWAVAAAGVELLVYLSGLVPDVPESELSEHITSRLEVERILTGATAGIRVLTLRAAIVTGSGSTSFEVVRQISERMPVHTVPAWMDSRVQPIAVVDVVEALTGALSVASESRSYDVGGPERMPYTQLLDRYARAAGLTRPQVTVPGLPTDVVAVLAGAITDVPGSTVPALVESLHHDMVCHDVDWTYDLLPDGYELVGVDESFARALREPDTTLPPAQCDPLGPMPGDPAWAGGSGTTTGGVGAIMAGARSVVSGLAGRMLPGRG</sequence>
<proteinExistence type="predicted"/>
<organism evidence="3 4">
    <name type="scientific">Ornithinibacter aureus</name>
    <dbReference type="NCBI Taxonomy" id="622664"/>
    <lineage>
        <taxon>Bacteria</taxon>
        <taxon>Bacillati</taxon>
        <taxon>Actinomycetota</taxon>
        <taxon>Actinomycetes</taxon>
        <taxon>Micrococcales</taxon>
        <taxon>Intrasporangiaceae</taxon>
        <taxon>Ornithinibacter</taxon>
    </lineage>
</organism>
<gene>
    <name evidence="3" type="ORF">GCM10023153_25420</name>
</gene>
<dbReference type="RefSeq" id="WP_246196777.1">
    <property type="nucleotide sequence ID" value="NZ_BAABFX010000033.1"/>
</dbReference>
<evidence type="ECO:0000259" key="2">
    <source>
        <dbReference type="Pfam" id="PF13460"/>
    </source>
</evidence>
<evidence type="ECO:0000313" key="3">
    <source>
        <dbReference type="EMBL" id="GAA4399372.1"/>
    </source>
</evidence>
<dbReference type="InterPro" id="IPR036291">
    <property type="entry name" value="NAD(P)-bd_dom_sf"/>
</dbReference>
<dbReference type="InterPro" id="IPR051783">
    <property type="entry name" value="NAD(P)-dependent_oxidoreduct"/>
</dbReference>
<dbReference type="Proteomes" id="UP001500390">
    <property type="component" value="Unassembled WGS sequence"/>
</dbReference>
<accession>A0ABP8K1S1</accession>
<keyword evidence="4" id="KW-1185">Reference proteome</keyword>
<evidence type="ECO:0000256" key="1">
    <source>
        <dbReference type="SAM" id="MobiDB-lite"/>
    </source>
</evidence>
<evidence type="ECO:0000313" key="4">
    <source>
        <dbReference type="Proteomes" id="UP001500390"/>
    </source>
</evidence>
<protein>
    <recommendedName>
        <fullName evidence="2">NAD(P)-binding domain-containing protein</fullName>
    </recommendedName>
</protein>
<dbReference type="SUPFAM" id="SSF51735">
    <property type="entry name" value="NAD(P)-binding Rossmann-fold domains"/>
    <property type="match status" value="1"/>
</dbReference>
<feature type="region of interest" description="Disordered" evidence="1">
    <location>
        <begin position="1"/>
        <end position="27"/>
    </location>
</feature>
<dbReference type="Pfam" id="PF13460">
    <property type="entry name" value="NAD_binding_10"/>
    <property type="match status" value="1"/>
</dbReference>
<dbReference type="PANTHER" id="PTHR48079:SF6">
    <property type="entry name" value="NAD(P)-BINDING DOMAIN-CONTAINING PROTEIN-RELATED"/>
    <property type="match status" value="1"/>
</dbReference>
<feature type="compositionally biased region" description="Low complexity" evidence="1">
    <location>
        <begin position="1"/>
        <end position="21"/>
    </location>
</feature>
<dbReference type="EMBL" id="BAABFX010000033">
    <property type="protein sequence ID" value="GAA4399372.1"/>
    <property type="molecule type" value="Genomic_DNA"/>
</dbReference>
<feature type="domain" description="NAD(P)-binding" evidence="2">
    <location>
        <begin position="35"/>
        <end position="138"/>
    </location>
</feature>
<dbReference type="PANTHER" id="PTHR48079">
    <property type="entry name" value="PROTEIN YEEZ"/>
    <property type="match status" value="1"/>
</dbReference>
<reference evidence="4" key="1">
    <citation type="journal article" date="2019" name="Int. J. Syst. Evol. Microbiol.">
        <title>The Global Catalogue of Microorganisms (GCM) 10K type strain sequencing project: providing services to taxonomists for standard genome sequencing and annotation.</title>
        <authorList>
            <consortium name="The Broad Institute Genomics Platform"/>
            <consortium name="The Broad Institute Genome Sequencing Center for Infectious Disease"/>
            <person name="Wu L."/>
            <person name="Ma J."/>
        </authorList>
    </citation>
    <scope>NUCLEOTIDE SEQUENCE [LARGE SCALE GENOMIC DNA]</scope>
    <source>
        <strain evidence="4">JCM 17738</strain>
    </source>
</reference>
<comment type="caution">
    <text evidence="3">The sequence shown here is derived from an EMBL/GenBank/DDBJ whole genome shotgun (WGS) entry which is preliminary data.</text>
</comment>
<name>A0ABP8K1S1_9MICO</name>
<dbReference type="Gene3D" id="3.40.50.720">
    <property type="entry name" value="NAD(P)-binding Rossmann-like Domain"/>
    <property type="match status" value="1"/>
</dbReference>